<dbReference type="OrthoDB" id="5234at2759"/>
<organism evidence="1 2">
    <name type="scientific">Monoraphidium neglectum</name>
    <dbReference type="NCBI Taxonomy" id="145388"/>
    <lineage>
        <taxon>Eukaryota</taxon>
        <taxon>Viridiplantae</taxon>
        <taxon>Chlorophyta</taxon>
        <taxon>core chlorophytes</taxon>
        <taxon>Chlorophyceae</taxon>
        <taxon>CS clade</taxon>
        <taxon>Sphaeropleales</taxon>
        <taxon>Selenastraceae</taxon>
        <taxon>Monoraphidium</taxon>
    </lineage>
</organism>
<dbReference type="Pfam" id="PF11267">
    <property type="entry name" value="DUF3067"/>
    <property type="match status" value="1"/>
</dbReference>
<name>A0A0D2NFK6_9CHLO</name>
<keyword evidence="2" id="KW-1185">Reference proteome</keyword>
<dbReference type="AlphaFoldDB" id="A0A0D2NFK6"/>
<dbReference type="STRING" id="145388.A0A0D2NFK6"/>
<dbReference type="RefSeq" id="XP_013902930.1">
    <property type="nucleotide sequence ID" value="XM_014047476.1"/>
</dbReference>
<accession>A0A0D2NFK6</accession>
<dbReference type="EMBL" id="KK100760">
    <property type="protein sequence ID" value="KIZ03911.1"/>
    <property type="molecule type" value="Genomic_DNA"/>
</dbReference>
<dbReference type="GeneID" id="25736928"/>
<dbReference type="PANTHER" id="PTHR35126">
    <property type="entry name" value="SLR0598 PROTEIN"/>
    <property type="match status" value="1"/>
</dbReference>
<dbReference type="Proteomes" id="UP000054498">
    <property type="component" value="Unassembled WGS sequence"/>
</dbReference>
<gene>
    <name evidence="1" type="ORF">MNEG_4050</name>
</gene>
<evidence type="ECO:0000313" key="1">
    <source>
        <dbReference type="EMBL" id="KIZ03911.1"/>
    </source>
</evidence>
<evidence type="ECO:0000313" key="2">
    <source>
        <dbReference type="Proteomes" id="UP000054498"/>
    </source>
</evidence>
<dbReference type="KEGG" id="mng:MNEG_4050"/>
<proteinExistence type="predicted"/>
<sequence length="261" mass="28092">MVTPLADFFKSLFDYDSWAPKSSRIWRLNQYQPPEADSLQRGAPGGDQDAEVSLGDMRVLQDRLAQLRADSGGGGSSGGATAAAASAGLDAAADGDELDEAGRSFSSADDNELTFALNQRISQIAATTGDYGSSTDEADMRRPLTGEEFQQLLMSKYGKLYDVSFAKRSIPGKTFVSLNIMWLHLGQRSFKLSPEQYAEKLAGVSQLVNVLGQTDKVRAFLNAPAKAQKGLPPRPVVGTAVSVRLDLDDSQVEEWFGAGFD</sequence>
<dbReference type="InterPro" id="IPR021420">
    <property type="entry name" value="DUF3067"/>
</dbReference>
<reference evidence="1 2" key="1">
    <citation type="journal article" date="2013" name="BMC Genomics">
        <title>Reconstruction of the lipid metabolism for the microalga Monoraphidium neglectum from its genome sequence reveals characteristics suitable for biofuel production.</title>
        <authorList>
            <person name="Bogen C."/>
            <person name="Al-Dilaimi A."/>
            <person name="Albersmeier A."/>
            <person name="Wichmann J."/>
            <person name="Grundmann M."/>
            <person name="Rupp O."/>
            <person name="Lauersen K.J."/>
            <person name="Blifernez-Klassen O."/>
            <person name="Kalinowski J."/>
            <person name="Goesmann A."/>
            <person name="Mussgnug J.H."/>
            <person name="Kruse O."/>
        </authorList>
    </citation>
    <scope>NUCLEOTIDE SEQUENCE [LARGE SCALE GENOMIC DNA]</scope>
    <source>
        <strain evidence="1 2">SAG 48.87</strain>
    </source>
</reference>
<dbReference type="PANTHER" id="PTHR35126:SF1">
    <property type="entry name" value="DUF3067 DOMAIN-CONTAINING PROTEIN"/>
    <property type="match status" value="1"/>
</dbReference>
<dbReference type="Gene3D" id="3.30.428.40">
    <property type="entry name" value="Protein of unknown function DUF3067"/>
    <property type="match status" value="1"/>
</dbReference>
<protein>
    <submittedName>
        <fullName evidence="1">Uncharacterized protein</fullName>
    </submittedName>
</protein>